<reference evidence="2" key="1">
    <citation type="submission" date="2021-01" db="EMBL/GenBank/DDBJ databases">
        <authorList>
            <person name="Corre E."/>
            <person name="Pelletier E."/>
            <person name="Niang G."/>
            <person name="Scheremetjew M."/>
            <person name="Finn R."/>
            <person name="Kale V."/>
            <person name="Holt S."/>
            <person name="Cochrane G."/>
            <person name="Meng A."/>
            <person name="Brown T."/>
            <person name="Cohen L."/>
        </authorList>
    </citation>
    <scope>NUCLEOTIDE SEQUENCE</scope>
    <source>
        <strain evidence="2">CCAP 1951/1</strain>
    </source>
</reference>
<accession>A0A7S1KXZ0</accession>
<gene>
    <name evidence="2" type="ORF">NDES1114_LOCUS728</name>
</gene>
<proteinExistence type="predicted"/>
<dbReference type="EMBL" id="HBGF01001043">
    <property type="protein sequence ID" value="CAD9088969.1"/>
    <property type="molecule type" value="Transcribed_RNA"/>
</dbReference>
<evidence type="ECO:0000313" key="2">
    <source>
        <dbReference type="EMBL" id="CAD9088969.1"/>
    </source>
</evidence>
<feature type="region of interest" description="Disordered" evidence="1">
    <location>
        <begin position="1"/>
        <end position="60"/>
    </location>
</feature>
<protein>
    <submittedName>
        <fullName evidence="2">Uncharacterized protein</fullName>
    </submittedName>
</protein>
<sequence>MSAHDSRALGQVASSNRYAWPPQRRAPDTPEDVAMRTMGVSNVNAEPLRPPRAPTAAKFGRALPDLTKTGCGCDLGAEHDFAELIGWAPDVRVVSLPPSLMYPTLHRTSSLPLSHSETMKMP</sequence>
<name>A0A7S1KXZ0_NEODS</name>
<evidence type="ECO:0000256" key="1">
    <source>
        <dbReference type="SAM" id="MobiDB-lite"/>
    </source>
</evidence>
<organism evidence="2">
    <name type="scientific">Neobodo designis</name>
    <name type="common">Flagellated protozoan</name>
    <name type="synonym">Bodo designis</name>
    <dbReference type="NCBI Taxonomy" id="312471"/>
    <lineage>
        <taxon>Eukaryota</taxon>
        <taxon>Discoba</taxon>
        <taxon>Euglenozoa</taxon>
        <taxon>Kinetoplastea</taxon>
        <taxon>Metakinetoplastina</taxon>
        <taxon>Neobodonida</taxon>
        <taxon>Neobodo</taxon>
    </lineage>
</organism>
<dbReference type="AlphaFoldDB" id="A0A7S1KXZ0"/>